<dbReference type="PANTHER" id="PTHR33055:SF13">
    <property type="entry name" value="TRANSPOSASE"/>
    <property type="match status" value="1"/>
</dbReference>
<dbReference type="PATRIC" id="fig|1409788.3.peg.2412"/>
<keyword evidence="4" id="KW-1185">Reference proteome</keyword>
<feature type="domain" description="Transposase IS110-like N-terminal" evidence="1">
    <location>
        <begin position="17"/>
        <end position="160"/>
    </location>
</feature>
<dbReference type="NCBIfam" id="NF033542">
    <property type="entry name" value="transpos_IS110"/>
    <property type="match status" value="1"/>
</dbReference>
<protein>
    <submittedName>
        <fullName evidence="3">Uncharacterized protein</fullName>
    </submittedName>
</protein>
<dbReference type="RefSeq" id="WP_053183492.1">
    <property type="nucleotide sequence ID" value="NZ_LGIA01000151.1"/>
</dbReference>
<sequence>MKEQVKTISFEGQNIYVGIDVHLKNWVVTVMLDHLTYKTFSQNPCAVDLANYLKRNFPGGTYYSAYEAGFCGFSAHRELEAHGITNIVLNPADIPTTDKERKQKEDRRDSRKIAKSLCNGETIGIYVPSESAIAVRDFVRYRRTLVKEITRNKCRVKSLLYFHGINIPLEMDSASKYWSAKFTQWLRELSFHSPYSGELLVHSIDITEQLRSKLLKVTQQLRGILKTSPYSAKLKLLTSVPGIGKITAITLLSEIEDINRFKNLDKLCSYVGLIPTMSSSGERDSTGSITSRSNNILRSMLIESAWVAIKHDPSLALAFNNLSKRMKKNEAIVRIAKKLLSRIQYVLKNDKEYVCNVV</sequence>
<dbReference type="InterPro" id="IPR047650">
    <property type="entry name" value="Transpos_IS110"/>
</dbReference>
<evidence type="ECO:0000313" key="4">
    <source>
        <dbReference type="Proteomes" id="UP000036958"/>
    </source>
</evidence>
<dbReference type="GO" id="GO:0004803">
    <property type="term" value="F:transposase activity"/>
    <property type="evidence" value="ECO:0007669"/>
    <property type="project" value="InterPro"/>
</dbReference>
<evidence type="ECO:0000313" key="3">
    <source>
        <dbReference type="EMBL" id="KOH44905.1"/>
    </source>
</evidence>
<name>A0A0L8V8U1_9BACT</name>
<evidence type="ECO:0000259" key="1">
    <source>
        <dbReference type="Pfam" id="PF01548"/>
    </source>
</evidence>
<dbReference type="GO" id="GO:0006313">
    <property type="term" value="P:DNA transposition"/>
    <property type="evidence" value="ECO:0007669"/>
    <property type="project" value="InterPro"/>
</dbReference>
<dbReference type="Proteomes" id="UP000036958">
    <property type="component" value="Unassembled WGS sequence"/>
</dbReference>
<proteinExistence type="predicted"/>
<organism evidence="3 4">
    <name type="scientific">Sunxiuqinia dokdonensis</name>
    <dbReference type="NCBI Taxonomy" id="1409788"/>
    <lineage>
        <taxon>Bacteria</taxon>
        <taxon>Pseudomonadati</taxon>
        <taxon>Bacteroidota</taxon>
        <taxon>Bacteroidia</taxon>
        <taxon>Marinilabiliales</taxon>
        <taxon>Prolixibacteraceae</taxon>
        <taxon>Sunxiuqinia</taxon>
    </lineage>
</organism>
<feature type="domain" description="Transposase IS116/IS110/IS902 C-terminal" evidence="2">
    <location>
        <begin position="235"/>
        <end position="315"/>
    </location>
</feature>
<gene>
    <name evidence="3" type="ORF">NC99_23370</name>
</gene>
<dbReference type="Pfam" id="PF02371">
    <property type="entry name" value="Transposase_20"/>
    <property type="match status" value="1"/>
</dbReference>
<comment type="caution">
    <text evidence="3">The sequence shown here is derived from an EMBL/GenBank/DDBJ whole genome shotgun (WGS) entry which is preliminary data.</text>
</comment>
<reference evidence="4" key="1">
    <citation type="submission" date="2015-07" db="EMBL/GenBank/DDBJ databases">
        <title>Genome sequencing of Sunxiuqinia dokdonensis strain SK.</title>
        <authorList>
            <person name="Ahn S."/>
            <person name="Kim B.-C."/>
        </authorList>
    </citation>
    <scope>NUCLEOTIDE SEQUENCE [LARGE SCALE GENOMIC DNA]</scope>
    <source>
        <strain evidence="4">SK</strain>
    </source>
</reference>
<dbReference type="InterPro" id="IPR002525">
    <property type="entry name" value="Transp_IS110-like_N"/>
</dbReference>
<dbReference type="InterPro" id="IPR003346">
    <property type="entry name" value="Transposase_20"/>
</dbReference>
<evidence type="ECO:0000259" key="2">
    <source>
        <dbReference type="Pfam" id="PF02371"/>
    </source>
</evidence>
<accession>A0A0L8V8U1</accession>
<dbReference type="EMBL" id="LGIA01000151">
    <property type="protein sequence ID" value="KOH44905.1"/>
    <property type="molecule type" value="Genomic_DNA"/>
</dbReference>
<dbReference type="OrthoDB" id="964423at2"/>
<dbReference type="AlphaFoldDB" id="A0A0L8V8U1"/>
<dbReference type="GO" id="GO:0003677">
    <property type="term" value="F:DNA binding"/>
    <property type="evidence" value="ECO:0007669"/>
    <property type="project" value="InterPro"/>
</dbReference>
<dbReference type="Pfam" id="PF01548">
    <property type="entry name" value="DEDD_Tnp_IS110"/>
    <property type="match status" value="1"/>
</dbReference>
<dbReference type="PANTHER" id="PTHR33055">
    <property type="entry name" value="TRANSPOSASE FOR INSERTION SEQUENCE ELEMENT IS1111A"/>
    <property type="match status" value="1"/>
</dbReference>
<dbReference type="STRING" id="1409788.NC99_23370"/>